<keyword evidence="8" id="KW-0560">Oxidoreductase</keyword>
<evidence type="ECO:0000313" key="10">
    <source>
        <dbReference type="Proteomes" id="UP000318529"/>
    </source>
</evidence>
<dbReference type="AlphaFoldDB" id="A0A560CSP8"/>
<evidence type="ECO:0000256" key="7">
    <source>
        <dbReference type="ARBA" id="ARBA00023014"/>
    </source>
</evidence>
<organism evidence="9 10">
    <name type="scientific">Azospirillum brasilense</name>
    <dbReference type="NCBI Taxonomy" id="192"/>
    <lineage>
        <taxon>Bacteria</taxon>
        <taxon>Pseudomonadati</taxon>
        <taxon>Pseudomonadota</taxon>
        <taxon>Alphaproteobacteria</taxon>
        <taxon>Rhodospirillales</taxon>
        <taxon>Azospirillaceae</taxon>
        <taxon>Azospirillum</taxon>
    </lineage>
</organism>
<comment type="cofactor">
    <cofactor evidence="1">
        <name>[4Fe-4S] cluster</name>
        <dbReference type="ChEBI" id="CHEBI:49883"/>
    </cofactor>
</comment>
<dbReference type="GO" id="GO:0046872">
    <property type="term" value="F:metal ion binding"/>
    <property type="evidence" value="ECO:0007669"/>
    <property type="project" value="UniProtKB-KW"/>
</dbReference>
<dbReference type="PIRSF" id="PIRSF000363">
    <property type="entry name" value="Nitrogenase_iron"/>
    <property type="match status" value="1"/>
</dbReference>
<dbReference type="PROSITE" id="PS51026">
    <property type="entry name" value="NIFH_FRXC_3"/>
    <property type="match status" value="1"/>
</dbReference>
<keyword evidence="7 8" id="KW-0411">Iron-sulfur</keyword>
<dbReference type="InterPro" id="IPR027417">
    <property type="entry name" value="P-loop_NTPase"/>
</dbReference>
<evidence type="ECO:0000313" key="9">
    <source>
        <dbReference type="EMBL" id="TWA87888.1"/>
    </source>
</evidence>
<dbReference type="Gene3D" id="3.40.50.300">
    <property type="entry name" value="P-loop containing nucleotide triphosphate hydrolases"/>
    <property type="match status" value="1"/>
</dbReference>
<dbReference type="EMBL" id="VITH01000001">
    <property type="protein sequence ID" value="TWA87888.1"/>
    <property type="molecule type" value="Genomic_DNA"/>
</dbReference>
<comment type="caution">
    <text evidence="9">The sequence shown here is derived from an EMBL/GenBank/DDBJ whole genome shotgun (WGS) entry which is preliminary data.</text>
</comment>
<keyword evidence="4 8" id="KW-0547">Nucleotide-binding</keyword>
<dbReference type="RefSeq" id="WP_145681120.1">
    <property type="nucleotide sequence ID" value="NZ_VITH01000001.1"/>
</dbReference>
<evidence type="ECO:0000256" key="3">
    <source>
        <dbReference type="ARBA" id="ARBA00022723"/>
    </source>
</evidence>
<dbReference type="PROSITE" id="PS00692">
    <property type="entry name" value="NIFH_FRXC_2"/>
    <property type="match status" value="1"/>
</dbReference>
<dbReference type="GO" id="GO:0016491">
    <property type="term" value="F:oxidoreductase activity"/>
    <property type="evidence" value="ECO:0007669"/>
    <property type="project" value="UniProtKB-KW"/>
</dbReference>
<protein>
    <submittedName>
        <fullName evidence="9">Mo-nitrogenase iron protein subunit NifH</fullName>
    </submittedName>
</protein>
<dbReference type="Proteomes" id="UP000318529">
    <property type="component" value="Unassembled WGS sequence"/>
</dbReference>
<dbReference type="PANTHER" id="PTHR42864">
    <property type="entry name" value="LIGHT-INDEPENDENT PROTOCHLOROPHYLLIDE REDUCTASE IRON-SULFUR ATP-BINDING PROTEIN"/>
    <property type="match status" value="1"/>
</dbReference>
<evidence type="ECO:0000256" key="8">
    <source>
        <dbReference type="RuleBase" id="RU003688"/>
    </source>
</evidence>
<name>A0A560CSP8_AZOBR</name>
<dbReference type="GO" id="GO:0005524">
    <property type="term" value="F:ATP binding"/>
    <property type="evidence" value="ECO:0007669"/>
    <property type="project" value="UniProtKB-KW"/>
</dbReference>
<comment type="similarity">
    <text evidence="2 8">Belongs to the NifH/BchL/ChlL family.</text>
</comment>
<evidence type="ECO:0000256" key="4">
    <source>
        <dbReference type="ARBA" id="ARBA00022741"/>
    </source>
</evidence>
<dbReference type="CDD" id="cd02040">
    <property type="entry name" value="NifH"/>
    <property type="match status" value="1"/>
</dbReference>
<evidence type="ECO:0000256" key="2">
    <source>
        <dbReference type="ARBA" id="ARBA00005504"/>
    </source>
</evidence>
<dbReference type="PRINTS" id="PR00091">
    <property type="entry name" value="NITROGNASEII"/>
</dbReference>
<dbReference type="InterPro" id="IPR000392">
    <property type="entry name" value="NifH/frxC"/>
</dbReference>
<evidence type="ECO:0000256" key="6">
    <source>
        <dbReference type="ARBA" id="ARBA00023004"/>
    </source>
</evidence>
<evidence type="ECO:0000256" key="5">
    <source>
        <dbReference type="ARBA" id="ARBA00022840"/>
    </source>
</evidence>
<keyword evidence="8" id="KW-0004">4Fe-4S</keyword>
<sequence length="277" mass="29498">MRHIAIYGKGGIGKSTLSSNLSAAIAEQGLTVMQIGCDPKADSTKNLTGGRKIASVLSLAERYGIAKLELEQVVTRGFNDVYCVEAGGPEPGIGCAGRGVISVMDCLKELDVFDELKIDVVLYDVLGDVVCGGFAVPLRAGYADQVYEVTSGEMMALYAANNIARALNRFGQRGKVRLGGLICNQRNAFMEREAVEALAASLGSRVTAFVPRDNVVQECEMQGKTVVEGAPDSAQANVYRSVAHTILTNEAYSIPTPLTDDEFEELLVRVKAEGLAA</sequence>
<dbReference type="Pfam" id="PF00142">
    <property type="entry name" value="Fer4_NifH"/>
    <property type="match status" value="1"/>
</dbReference>
<dbReference type="InterPro" id="IPR030655">
    <property type="entry name" value="NifH/chlL_CS"/>
</dbReference>
<dbReference type="SUPFAM" id="SSF52540">
    <property type="entry name" value="P-loop containing nucleoside triphosphate hydrolases"/>
    <property type="match status" value="1"/>
</dbReference>
<keyword evidence="5 8" id="KW-0067">ATP-binding</keyword>
<keyword evidence="3 8" id="KW-0479">Metal-binding</keyword>
<accession>A0A560CSP8</accession>
<dbReference type="GO" id="GO:0051539">
    <property type="term" value="F:4 iron, 4 sulfur cluster binding"/>
    <property type="evidence" value="ECO:0007669"/>
    <property type="project" value="UniProtKB-KW"/>
</dbReference>
<reference evidence="9 10" key="1">
    <citation type="submission" date="2019-06" db="EMBL/GenBank/DDBJ databases">
        <title>Genomic Encyclopedia of Type Strains, Phase IV (KMG-V): Genome sequencing to study the core and pangenomes of soil and plant-associated prokaryotes.</title>
        <authorList>
            <person name="Whitman W."/>
        </authorList>
    </citation>
    <scope>NUCLEOTIDE SEQUENCE [LARGE SCALE GENOMIC DNA]</scope>
    <source>
        <strain evidence="9 10">BR 11650</strain>
    </source>
</reference>
<evidence type="ECO:0000256" key="1">
    <source>
        <dbReference type="ARBA" id="ARBA00001966"/>
    </source>
</evidence>
<gene>
    <name evidence="9" type="ORF">FBZ83_101757</name>
</gene>
<dbReference type="PROSITE" id="PS00746">
    <property type="entry name" value="NIFH_FRXC_1"/>
    <property type="match status" value="1"/>
</dbReference>
<dbReference type="PANTHER" id="PTHR42864:SF2">
    <property type="entry name" value="LIGHT-INDEPENDENT PROTOCHLOROPHYLLIDE REDUCTASE IRON-SULFUR ATP-BINDING PROTEIN"/>
    <property type="match status" value="1"/>
</dbReference>
<proteinExistence type="inferred from homology"/>
<keyword evidence="6 8" id="KW-0408">Iron</keyword>